<dbReference type="AlphaFoldDB" id="A0A814TRZ3"/>
<dbReference type="EMBL" id="CAJNOE010000348">
    <property type="protein sequence ID" value="CAF1165143.1"/>
    <property type="molecule type" value="Genomic_DNA"/>
</dbReference>
<dbReference type="Proteomes" id="UP000663860">
    <property type="component" value="Unassembled WGS sequence"/>
</dbReference>
<evidence type="ECO:0000313" key="1">
    <source>
        <dbReference type="EMBL" id="CAF1165143.1"/>
    </source>
</evidence>
<accession>A0A814TRZ3</accession>
<name>A0A814TRZ3_9BILA</name>
<protein>
    <submittedName>
        <fullName evidence="1">Uncharacterized protein</fullName>
    </submittedName>
</protein>
<sequence>MSQIKSLPNNFILSCYINDNDNNSNNNISSNLQAECIEILNDIQNELFFDQDLTHEHRMYILNRRHTIESGFITMLHDRINQLNIDIHIRERLATNLNGFNSSFNNVDLYTDVRDYFRIKQEPLLLPSSSSPPYVQYHNQSNIKAEAKDSPTIATITADNKPQTHGLDQYALQQKENQRKREEIRRIFKMKSCEIDQQYGNDQNVQIIEYKKEFDLEVHYIELLQQIQDIEELMEQIEQ</sequence>
<comment type="caution">
    <text evidence="1">The sequence shown here is derived from an EMBL/GenBank/DDBJ whole genome shotgun (WGS) entry which is preliminary data.</text>
</comment>
<proteinExistence type="predicted"/>
<gene>
    <name evidence="1" type="ORF">IZO911_LOCUS26560</name>
</gene>
<reference evidence="1" key="1">
    <citation type="submission" date="2021-02" db="EMBL/GenBank/DDBJ databases">
        <authorList>
            <person name="Nowell W R."/>
        </authorList>
    </citation>
    <scope>NUCLEOTIDE SEQUENCE</scope>
</reference>
<organism evidence="1 2">
    <name type="scientific">Adineta steineri</name>
    <dbReference type="NCBI Taxonomy" id="433720"/>
    <lineage>
        <taxon>Eukaryota</taxon>
        <taxon>Metazoa</taxon>
        <taxon>Spiralia</taxon>
        <taxon>Gnathifera</taxon>
        <taxon>Rotifera</taxon>
        <taxon>Eurotatoria</taxon>
        <taxon>Bdelloidea</taxon>
        <taxon>Adinetida</taxon>
        <taxon>Adinetidae</taxon>
        <taxon>Adineta</taxon>
    </lineage>
</organism>
<evidence type="ECO:0000313" key="2">
    <source>
        <dbReference type="Proteomes" id="UP000663860"/>
    </source>
</evidence>